<dbReference type="PROSITE" id="PS00934">
    <property type="entry name" value="GLYOXALASE_I_1"/>
    <property type="match status" value="1"/>
</dbReference>
<evidence type="ECO:0000256" key="2">
    <source>
        <dbReference type="ARBA" id="ARBA00008784"/>
    </source>
</evidence>
<keyword evidence="5" id="KW-0223">Dioxygenase</keyword>
<evidence type="ECO:0000259" key="8">
    <source>
        <dbReference type="PROSITE" id="PS51819"/>
    </source>
</evidence>
<dbReference type="InterPro" id="IPR004360">
    <property type="entry name" value="Glyas_Fos-R_dOase_dom"/>
</dbReference>
<dbReference type="PROSITE" id="PS51819">
    <property type="entry name" value="VOC"/>
    <property type="match status" value="1"/>
</dbReference>
<dbReference type="Proteomes" id="UP001596395">
    <property type="component" value="Unassembled WGS sequence"/>
</dbReference>
<reference evidence="9 10" key="1">
    <citation type="journal article" date="2019" name="Int. J. Syst. Evol. Microbiol.">
        <title>The Global Catalogue of Microorganisms (GCM) 10K type strain sequencing project: providing services to taxonomists for standard genome sequencing and annotation.</title>
        <authorList>
            <consortium name="The Broad Institute Genomics Platform"/>
            <consortium name="The Broad Institute Genome Sequencing Center for Infectious Disease"/>
            <person name="Wu L."/>
            <person name="Ma J."/>
        </authorList>
    </citation>
    <scope>NUCLEOTIDE SEQUENCE [LARGE SCALE GENOMIC DNA]</scope>
    <source>
        <strain evidence="9 10">GX26</strain>
    </source>
</reference>
<comment type="cofactor">
    <cofactor evidence="1">
        <name>Fe(2+)</name>
        <dbReference type="ChEBI" id="CHEBI:29033"/>
    </cofactor>
</comment>
<evidence type="ECO:0000256" key="6">
    <source>
        <dbReference type="ARBA" id="ARBA00023002"/>
    </source>
</evidence>
<keyword evidence="6" id="KW-0560">Oxidoreductase</keyword>
<keyword evidence="7" id="KW-0408">Iron</keyword>
<evidence type="ECO:0000256" key="4">
    <source>
        <dbReference type="ARBA" id="ARBA00022797"/>
    </source>
</evidence>
<evidence type="ECO:0000256" key="1">
    <source>
        <dbReference type="ARBA" id="ARBA00001954"/>
    </source>
</evidence>
<feature type="domain" description="VOC" evidence="8">
    <location>
        <begin position="14"/>
        <end position="130"/>
    </location>
</feature>
<dbReference type="Pfam" id="PF00903">
    <property type="entry name" value="Glyoxalase"/>
    <property type="match status" value="1"/>
</dbReference>
<evidence type="ECO:0000313" key="10">
    <source>
        <dbReference type="Proteomes" id="UP001596395"/>
    </source>
</evidence>
<dbReference type="InterPro" id="IPR029068">
    <property type="entry name" value="Glyas_Bleomycin-R_OHBP_Dase"/>
</dbReference>
<dbReference type="PROSITE" id="PS00082">
    <property type="entry name" value="EXTRADIOL_DIOXYGENAS"/>
    <property type="match status" value="1"/>
</dbReference>
<sequence>MSDSSSSGEDGAHLVGHVHLKVRDVDRAVEFYRDVLGLDVTERHGSFAFLSFGDRHHDVALQGVGADADPPGPGVGLYHTAFEVASGDALAAVYERLRERDVPVSPVDHGISKALYFDDPGGNGVEVYLDTRADRDQYHWEGVNERFDPRSLRVD</sequence>
<dbReference type="AlphaFoldDB" id="A0ABD5VB61"/>
<dbReference type="PANTHER" id="PTHR43279:SF1">
    <property type="entry name" value="CATECHOL-2,3-DIOXYGENASE"/>
    <property type="match status" value="1"/>
</dbReference>
<organism evidence="9 10">
    <name type="scientific">Halorubellus litoreus</name>
    <dbReference type="NCBI Taxonomy" id="755308"/>
    <lineage>
        <taxon>Archaea</taxon>
        <taxon>Methanobacteriati</taxon>
        <taxon>Methanobacteriota</taxon>
        <taxon>Stenosarchaea group</taxon>
        <taxon>Halobacteria</taxon>
        <taxon>Halobacteriales</taxon>
        <taxon>Halorubellaceae</taxon>
        <taxon>Halorubellus</taxon>
    </lineage>
</organism>
<name>A0ABD5VB61_9EURY</name>
<gene>
    <name evidence="9" type="ORF">ACFQGB_00995</name>
</gene>
<accession>A0ABD5VB61</accession>
<dbReference type="SUPFAM" id="SSF54593">
    <property type="entry name" value="Glyoxalase/Bleomycin resistance protein/Dihydroxybiphenyl dioxygenase"/>
    <property type="match status" value="1"/>
</dbReference>
<protein>
    <submittedName>
        <fullName evidence="9">VOC family protein</fullName>
    </submittedName>
</protein>
<keyword evidence="10" id="KW-1185">Reference proteome</keyword>
<proteinExistence type="inferred from homology"/>
<dbReference type="InterPro" id="IPR037523">
    <property type="entry name" value="VOC_core"/>
</dbReference>
<dbReference type="PANTHER" id="PTHR43279">
    <property type="entry name" value="CATECHOL-2,3-DIOXYGENASE"/>
    <property type="match status" value="1"/>
</dbReference>
<keyword evidence="4" id="KW-0058">Aromatic hydrocarbons catabolism</keyword>
<evidence type="ECO:0000256" key="5">
    <source>
        <dbReference type="ARBA" id="ARBA00022964"/>
    </source>
</evidence>
<comment type="similarity">
    <text evidence="2">Belongs to the extradiol ring-cleavage dioxygenase family.</text>
</comment>
<dbReference type="Gene3D" id="3.10.180.10">
    <property type="entry name" value="2,3-Dihydroxybiphenyl 1,2-Dioxygenase, domain 1"/>
    <property type="match status" value="1"/>
</dbReference>
<evidence type="ECO:0000256" key="7">
    <source>
        <dbReference type="ARBA" id="ARBA00023004"/>
    </source>
</evidence>
<evidence type="ECO:0000256" key="3">
    <source>
        <dbReference type="ARBA" id="ARBA00022723"/>
    </source>
</evidence>
<dbReference type="GO" id="GO:0051213">
    <property type="term" value="F:dioxygenase activity"/>
    <property type="evidence" value="ECO:0007669"/>
    <property type="project" value="UniProtKB-KW"/>
</dbReference>
<dbReference type="EMBL" id="JBHSXN010000001">
    <property type="protein sequence ID" value="MFC6951425.1"/>
    <property type="molecule type" value="Genomic_DNA"/>
</dbReference>
<comment type="caution">
    <text evidence="9">The sequence shown here is derived from an EMBL/GenBank/DDBJ whole genome shotgun (WGS) entry which is preliminary data.</text>
</comment>
<dbReference type="RefSeq" id="WP_336348459.1">
    <property type="nucleotide sequence ID" value="NZ_JAZAQL010000001.1"/>
</dbReference>
<dbReference type="InterPro" id="IPR000486">
    <property type="entry name" value="Xdiol_ring_cleave_dOase_1/2"/>
</dbReference>
<evidence type="ECO:0000313" key="9">
    <source>
        <dbReference type="EMBL" id="MFC6951425.1"/>
    </source>
</evidence>
<dbReference type="InterPro" id="IPR018146">
    <property type="entry name" value="Glyoxalase_1_CS"/>
</dbReference>
<keyword evidence="3" id="KW-0479">Metal-binding</keyword>
<dbReference type="GO" id="GO:0046872">
    <property type="term" value="F:metal ion binding"/>
    <property type="evidence" value="ECO:0007669"/>
    <property type="project" value="UniProtKB-KW"/>
</dbReference>